<dbReference type="Gene3D" id="3.60.60.10">
    <property type="entry name" value="Penicillin V Acylase, Chain A"/>
    <property type="match status" value="1"/>
</dbReference>
<feature type="chain" id="PRO_5006867358" description="Acid ceramidase N-terminal domain-containing protein" evidence="1">
    <location>
        <begin position="17"/>
        <end position="434"/>
    </location>
</feature>
<evidence type="ECO:0000313" key="4">
    <source>
        <dbReference type="Proteomes" id="UP000054937"/>
    </source>
</evidence>
<dbReference type="PANTHER" id="PTHR28583">
    <property type="entry name" value="ACID AMIDASE"/>
    <property type="match status" value="1"/>
</dbReference>
<protein>
    <recommendedName>
        <fullName evidence="2">Acid ceramidase N-terminal domain-containing protein</fullName>
    </recommendedName>
</protein>
<sequence length="434" mass="49503">MKKFLVTLLILTTVFCSLEIPLNLIPHIGEVKNVETPRFSLDLDVEPRHRWDHIVPTFKPAIQKFVKLVDALNIPKSVFTGLALFAETQSTYKEFVAELKGIGEKADVDWKKMLLVNFLYDISSLIPHPYFCSSIVALQKDGTCIHGRNLDFWPWGLISKDSAYIDVYQEGKQIATFHQPIGAVMVLSGVRTGSFSVTVDTRIYKIDGKNQKEVIEALVDNIIVKKFMPSTFLTRNVLQTKGITYEQATKTLKNTDTTAPIYYIVAGLNAGSVIEKEPVGYHGFYEIGPNNGPDGEWYIVQTNYDRWEDPGLDDRRTPAEKRLNSIGKNRITLDLLNDEVMAQYPNFNIATIYTSMFYPSNGKNDLILMYGNIDDIRQTSQSNDPDITIFSDSLREIVQQQQSMPEEDMSYLIQYFNKKIEEWIETEYQGEILA</sequence>
<dbReference type="Pfam" id="PF15508">
    <property type="entry name" value="NAAA-beta"/>
    <property type="match status" value="1"/>
</dbReference>
<keyword evidence="1" id="KW-0732">Signal</keyword>
<reference evidence="3 4" key="1">
    <citation type="journal article" date="2015" name="Sci. Rep.">
        <title>Genome of the facultative scuticociliatosis pathogen Pseudocohnilembus persalinus provides insight into its virulence through horizontal gene transfer.</title>
        <authorList>
            <person name="Xiong J."/>
            <person name="Wang G."/>
            <person name="Cheng J."/>
            <person name="Tian M."/>
            <person name="Pan X."/>
            <person name="Warren A."/>
            <person name="Jiang C."/>
            <person name="Yuan D."/>
            <person name="Miao W."/>
        </authorList>
    </citation>
    <scope>NUCLEOTIDE SEQUENCE [LARGE SCALE GENOMIC DNA]</scope>
    <source>
        <strain evidence="3">36N120E</strain>
    </source>
</reference>
<evidence type="ECO:0000313" key="3">
    <source>
        <dbReference type="EMBL" id="KRW98132.1"/>
    </source>
</evidence>
<name>A0A0V0Q7W0_PSEPJ</name>
<comment type="caution">
    <text evidence="3">The sequence shown here is derived from an EMBL/GenBank/DDBJ whole genome shotgun (WGS) entry which is preliminary data.</text>
</comment>
<gene>
    <name evidence="3" type="ORF">PPERSA_09072</name>
</gene>
<keyword evidence="4" id="KW-1185">Reference proteome</keyword>
<evidence type="ECO:0000256" key="1">
    <source>
        <dbReference type="SAM" id="SignalP"/>
    </source>
</evidence>
<dbReference type="GO" id="GO:0016810">
    <property type="term" value="F:hydrolase activity, acting on carbon-nitrogen (but not peptide) bonds"/>
    <property type="evidence" value="ECO:0007669"/>
    <property type="project" value="TreeGrafter"/>
</dbReference>
<dbReference type="InterPro" id="IPR029130">
    <property type="entry name" value="Acid_ceramidase_N"/>
</dbReference>
<accession>A0A0V0Q7W0</accession>
<evidence type="ECO:0000259" key="2">
    <source>
        <dbReference type="Pfam" id="PF15508"/>
    </source>
</evidence>
<feature type="domain" description="Acid ceramidase N-terminal" evidence="2">
    <location>
        <begin position="37"/>
        <end position="80"/>
    </location>
</feature>
<dbReference type="AlphaFoldDB" id="A0A0V0Q7W0"/>
<dbReference type="PANTHER" id="PTHR28583:SF4">
    <property type="entry name" value="N-ACYLETHANOLAMINE-HYDROLYZING ACID AMIDASE"/>
    <property type="match status" value="1"/>
</dbReference>
<dbReference type="InParanoid" id="A0A0V0Q7W0"/>
<organism evidence="3 4">
    <name type="scientific">Pseudocohnilembus persalinus</name>
    <name type="common">Ciliate</name>
    <dbReference type="NCBI Taxonomy" id="266149"/>
    <lineage>
        <taxon>Eukaryota</taxon>
        <taxon>Sar</taxon>
        <taxon>Alveolata</taxon>
        <taxon>Ciliophora</taxon>
        <taxon>Intramacronucleata</taxon>
        <taxon>Oligohymenophorea</taxon>
        <taxon>Scuticociliatia</taxon>
        <taxon>Philasterida</taxon>
        <taxon>Pseudocohnilembidae</taxon>
        <taxon>Pseudocohnilembus</taxon>
    </lineage>
</organism>
<dbReference type="OMA" id="GQDHINM"/>
<feature type="signal peptide" evidence="1">
    <location>
        <begin position="1"/>
        <end position="16"/>
    </location>
</feature>
<proteinExistence type="predicted"/>
<dbReference type="EMBL" id="LDAU01000268">
    <property type="protein sequence ID" value="KRW98132.1"/>
    <property type="molecule type" value="Genomic_DNA"/>
</dbReference>
<dbReference type="Proteomes" id="UP000054937">
    <property type="component" value="Unassembled WGS sequence"/>
</dbReference>
<dbReference type="OrthoDB" id="311200at2759"/>